<feature type="compositionally biased region" description="Polar residues" evidence="1">
    <location>
        <begin position="130"/>
        <end position="146"/>
    </location>
</feature>
<feature type="compositionally biased region" description="Basic and acidic residues" evidence="1">
    <location>
        <begin position="13"/>
        <end position="27"/>
    </location>
</feature>
<proteinExistence type="predicted"/>
<feature type="compositionally biased region" description="Polar residues" evidence="1">
    <location>
        <begin position="34"/>
        <end position="43"/>
    </location>
</feature>
<reference evidence="2" key="2">
    <citation type="journal article" date="2023" name="IMA Fungus">
        <title>Comparative genomic study of the Penicillium genus elucidates a diverse pangenome and 15 lateral gene transfer events.</title>
        <authorList>
            <person name="Petersen C."/>
            <person name="Sorensen T."/>
            <person name="Nielsen M.R."/>
            <person name="Sondergaard T.E."/>
            <person name="Sorensen J.L."/>
            <person name="Fitzpatrick D.A."/>
            <person name="Frisvad J.C."/>
            <person name="Nielsen K.L."/>
        </authorList>
    </citation>
    <scope>NUCLEOTIDE SEQUENCE</scope>
    <source>
        <strain evidence="2">IBT 21917</strain>
    </source>
</reference>
<evidence type="ECO:0000313" key="2">
    <source>
        <dbReference type="EMBL" id="KAJ5156666.1"/>
    </source>
</evidence>
<feature type="compositionally biased region" description="Basic and acidic residues" evidence="1">
    <location>
        <begin position="190"/>
        <end position="226"/>
    </location>
</feature>
<name>A0A9W9HVD2_9EURO</name>
<dbReference type="AlphaFoldDB" id="A0A9W9HVD2"/>
<keyword evidence="3" id="KW-1185">Reference proteome</keyword>
<protein>
    <submittedName>
        <fullName evidence="2">Uncharacterized protein</fullName>
    </submittedName>
</protein>
<organism evidence="2 3">
    <name type="scientific">Penicillium capsulatum</name>
    <dbReference type="NCBI Taxonomy" id="69766"/>
    <lineage>
        <taxon>Eukaryota</taxon>
        <taxon>Fungi</taxon>
        <taxon>Dikarya</taxon>
        <taxon>Ascomycota</taxon>
        <taxon>Pezizomycotina</taxon>
        <taxon>Eurotiomycetes</taxon>
        <taxon>Eurotiomycetidae</taxon>
        <taxon>Eurotiales</taxon>
        <taxon>Aspergillaceae</taxon>
        <taxon>Penicillium</taxon>
    </lineage>
</organism>
<feature type="region of interest" description="Disordered" evidence="1">
    <location>
        <begin position="1"/>
        <end position="282"/>
    </location>
</feature>
<reference evidence="2" key="1">
    <citation type="submission" date="2022-11" db="EMBL/GenBank/DDBJ databases">
        <authorList>
            <person name="Petersen C."/>
        </authorList>
    </citation>
    <scope>NUCLEOTIDE SEQUENCE</scope>
    <source>
        <strain evidence="2">IBT 21917</strain>
    </source>
</reference>
<evidence type="ECO:0000313" key="3">
    <source>
        <dbReference type="Proteomes" id="UP001146351"/>
    </source>
</evidence>
<comment type="caution">
    <text evidence="2">The sequence shown here is derived from an EMBL/GenBank/DDBJ whole genome shotgun (WGS) entry which is preliminary data.</text>
</comment>
<evidence type="ECO:0000256" key="1">
    <source>
        <dbReference type="SAM" id="MobiDB-lite"/>
    </source>
</evidence>
<sequence length="282" mass="31777">MAGIVNKPLGIFRRSDSPKPLHSRWGDVDITVPTDGSWNQYNNPHRRASRTQTYGPGFVPDGPSTRTARPAKERSEESSKGGLNHTTSLSRHSSLSLGSSRPGRLSVRLASRPQQLQDEEPIERSHRSEQTTSGYAYKPIQQNYTAEVTEKSHRAHGPQYRYIPTSGRYLEGTPVSPRSQSARSHRSSRDRRDSFSDYLDSDERRQDVRPSYEGSSRRDSEEDRRSLRSSVGDSSDNSSPRFSYGLPPRRRTSPCVAADRKRASSLKPMTLAMVPDPEELYN</sequence>
<feature type="compositionally biased region" description="Low complexity" evidence="1">
    <location>
        <begin position="88"/>
        <end position="109"/>
    </location>
</feature>
<gene>
    <name evidence="2" type="ORF">N7492_009469</name>
</gene>
<feature type="compositionally biased region" description="Low complexity" evidence="1">
    <location>
        <begin position="228"/>
        <end position="239"/>
    </location>
</feature>
<dbReference type="OrthoDB" id="4148828at2759"/>
<feature type="compositionally biased region" description="Basic and acidic residues" evidence="1">
    <location>
        <begin position="70"/>
        <end position="79"/>
    </location>
</feature>
<dbReference type="EMBL" id="JAPQKO010000006">
    <property type="protein sequence ID" value="KAJ5156666.1"/>
    <property type="molecule type" value="Genomic_DNA"/>
</dbReference>
<dbReference type="Proteomes" id="UP001146351">
    <property type="component" value="Unassembled WGS sequence"/>
</dbReference>
<accession>A0A9W9HVD2</accession>